<proteinExistence type="predicted"/>
<dbReference type="Proteomes" id="UP000830167">
    <property type="component" value="Chromosome"/>
</dbReference>
<sequence length="182" mass="20253">MNILDRIVLCMYAIIVGLASALLAFHGYGGNLLLHLLAPLQGDMWTFASGIVMFLLSIRFLFMRGKKTERFSSFVQRTTNGDVNISYQTLESLAIRAAQSMRGLAEMKASIIQAEGGIAIKIRGLVQPDLNVPTLTEQLQEKVRTYVQDTTGIHVRSVTVSIRDIVNGQSVKRNKSERIRVE</sequence>
<organism evidence="2 3">
    <name type="scientific">Fodinisporobacter ferrooxydans</name>
    <dbReference type="NCBI Taxonomy" id="2901836"/>
    <lineage>
        <taxon>Bacteria</taxon>
        <taxon>Bacillati</taxon>
        <taxon>Bacillota</taxon>
        <taxon>Bacilli</taxon>
        <taxon>Bacillales</taxon>
        <taxon>Alicyclobacillaceae</taxon>
        <taxon>Fodinisporobacter</taxon>
    </lineage>
</organism>
<keyword evidence="1" id="KW-1133">Transmembrane helix</keyword>
<protein>
    <submittedName>
        <fullName evidence="2">Alkaline shock response membrane anchor protein AmaP</fullName>
    </submittedName>
</protein>
<accession>A0ABY4CLI3</accession>
<gene>
    <name evidence="2" type="primary">amaP</name>
    <name evidence="2" type="ORF">LSG31_19955</name>
</gene>
<evidence type="ECO:0000256" key="1">
    <source>
        <dbReference type="SAM" id="Phobius"/>
    </source>
</evidence>
<keyword evidence="1" id="KW-0812">Transmembrane</keyword>
<evidence type="ECO:0000313" key="3">
    <source>
        <dbReference type="Proteomes" id="UP000830167"/>
    </source>
</evidence>
<reference evidence="2" key="1">
    <citation type="submission" date="2021-12" db="EMBL/GenBank/DDBJ databases">
        <title>Alicyclobacillaceae gen. nov., sp. nov., isolated from chalcocite enrichment system.</title>
        <authorList>
            <person name="Jiang Z."/>
        </authorList>
    </citation>
    <scope>NUCLEOTIDE SEQUENCE</scope>
    <source>
        <strain evidence="2">MYW30-H2</strain>
    </source>
</reference>
<dbReference type="NCBIfam" id="NF033218">
    <property type="entry name" value="anchor_AmaP"/>
    <property type="match status" value="1"/>
</dbReference>
<dbReference type="EMBL" id="CP089291">
    <property type="protein sequence ID" value="UOF90111.1"/>
    <property type="molecule type" value="Genomic_DNA"/>
</dbReference>
<feature type="transmembrane region" description="Helical" evidence="1">
    <location>
        <begin position="45"/>
        <end position="62"/>
    </location>
</feature>
<name>A0ABY4CLI3_9BACL</name>
<feature type="transmembrane region" description="Helical" evidence="1">
    <location>
        <begin position="7"/>
        <end position="25"/>
    </location>
</feature>
<keyword evidence="1" id="KW-0472">Membrane</keyword>
<evidence type="ECO:0000313" key="2">
    <source>
        <dbReference type="EMBL" id="UOF90111.1"/>
    </source>
</evidence>
<keyword evidence="3" id="KW-1185">Reference proteome</keyword>
<dbReference type="RefSeq" id="WP_347436800.1">
    <property type="nucleotide sequence ID" value="NZ_CP089291.1"/>
</dbReference>